<comment type="caution">
    <text evidence="2">The sequence shown here is derived from an EMBL/GenBank/DDBJ whole genome shotgun (WGS) entry which is preliminary data.</text>
</comment>
<reference evidence="2" key="1">
    <citation type="journal article" date="2015" name="Nature">
        <title>Complex archaea that bridge the gap between prokaryotes and eukaryotes.</title>
        <authorList>
            <person name="Spang A."/>
            <person name="Saw J.H."/>
            <person name="Jorgensen S.L."/>
            <person name="Zaremba-Niedzwiedzka K."/>
            <person name="Martijn J."/>
            <person name="Lind A.E."/>
            <person name="van Eijk R."/>
            <person name="Schleper C."/>
            <person name="Guy L."/>
            <person name="Ettema T.J."/>
        </authorList>
    </citation>
    <scope>NUCLEOTIDE SEQUENCE</scope>
</reference>
<evidence type="ECO:0000256" key="1">
    <source>
        <dbReference type="SAM" id="MobiDB-lite"/>
    </source>
</evidence>
<feature type="region of interest" description="Disordered" evidence="1">
    <location>
        <begin position="48"/>
        <end position="88"/>
    </location>
</feature>
<evidence type="ECO:0000313" key="2">
    <source>
        <dbReference type="EMBL" id="KKK74005.1"/>
    </source>
</evidence>
<dbReference type="AlphaFoldDB" id="A0A0F8YJW9"/>
<proteinExistence type="predicted"/>
<feature type="non-terminal residue" evidence="2">
    <location>
        <position position="1"/>
    </location>
</feature>
<organism evidence="2">
    <name type="scientific">marine sediment metagenome</name>
    <dbReference type="NCBI Taxonomy" id="412755"/>
    <lineage>
        <taxon>unclassified sequences</taxon>
        <taxon>metagenomes</taxon>
        <taxon>ecological metagenomes</taxon>
    </lineage>
</organism>
<dbReference type="PROSITE" id="PS50096">
    <property type="entry name" value="IQ"/>
    <property type="match status" value="1"/>
</dbReference>
<accession>A0A0F8YJW9</accession>
<name>A0A0F8YJW9_9ZZZZ</name>
<feature type="compositionally biased region" description="Low complexity" evidence="1">
    <location>
        <begin position="72"/>
        <end position="85"/>
    </location>
</feature>
<protein>
    <submittedName>
        <fullName evidence="2">Uncharacterized protein</fullName>
    </submittedName>
</protein>
<gene>
    <name evidence="2" type="ORF">LCGC14_2888090</name>
</gene>
<sequence length="120" mass="12707">ARMLASAPSLLQDRFRGALARLEIDQQTQMLETLQRIATVMDAQQIDASPHLTSGSAAAAAEPIGPCRAPEEAPAQAGSQPPAGSCTRCNDGWPLDKPLFASRPCLNICPRSSRTHCTPA</sequence>
<dbReference type="EMBL" id="LAZR01056523">
    <property type="protein sequence ID" value="KKK74005.1"/>
    <property type="molecule type" value="Genomic_DNA"/>
</dbReference>